<dbReference type="InterPro" id="IPR000152">
    <property type="entry name" value="EGF-type_Asp/Asn_hydroxyl_site"/>
</dbReference>
<dbReference type="PROSITE" id="PS50068">
    <property type="entry name" value="LDLRA_2"/>
    <property type="match status" value="1"/>
</dbReference>
<keyword evidence="8 11" id="KW-1015">Disulfide bond</keyword>
<keyword evidence="4" id="KW-0812">Transmembrane</keyword>
<reference evidence="13" key="2">
    <citation type="submission" date="2025-08" db="UniProtKB">
        <authorList>
            <consortium name="Ensembl"/>
        </authorList>
    </citation>
    <scope>IDENTIFICATION</scope>
</reference>
<name>A0A803XTB0_MELGA</name>
<reference evidence="13" key="3">
    <citation type="submission" date="2025-09" db="UniProtKB">
        <authorList>
            <consortium name="Ensembl"/>
        </authorList>
    </citation>
    <scope>IDENTIFICATION</scope>
</reference>
<accession>A0A803XTB0</accession>
<dbReference type="InterPro" id="IPR036055">
    <property type="entry name" value="LDL_receptor-like_sf"/>
</dbReference>
<dbReference type="CDD" id="cd00112">
    <property type="entry name" value="LDLa"/>
    <property type="match status" value="1"/>
</dbReference>
<dbReference type="Gene3D" id="2.10.25.10">
    <property type="entry name" value="Laminin"/>
    <property type="match status" value="2"/>
</dbReference>
<dbReference type="GO" id="GO:0043235">
    <property type="term" value="C:receptor complex"/>
    <property type="evidence" value="ECO:0007669"/>
    <property type="project" value="TreeGrafter"/>
</dbReference>
<dbReference type="PANTHER" id="PTHR22722">
    <property type="entry name" value="LOW-DENSITY LIPOPROTEIN RECEPTOR-RELATED PROTEIN 2-RELATED"/>
    <property type="match status" value="1"/>
</dbReference>
<protein>
    <recommendedName>
        <fullName evidence="12">EGF-like domain-containing protein</fullName>
    </recommendedName>
</protein>
<sequence>HCYQTRKKIVPLCSAICGTPTPGRCNGKEFQCSPDGNCVPELWRCDGEKDCEDGSDEKGCNGTIRLCDEKTKFSCVSTGILCIPSFKICNFKFADGRICIVIWPISTAKLLPRCQQMNCQYKCAITRNGTKCYCGNGYETSSDGRSCTDLNECNTYGSCSQMCINTDGSYTCSCVEGYVLQPDNKSCKAKNEPADRPPLLLIANSETIEVLHLNGSKVSARTPVKGSSILTLDYSYREDTICWIESRDLASQLKCTKITKAGKLTDEWIINVVQYLHSKY</sequence>
<feature type="disulfide bond" evidence="11">
    <location>
        <begin position="45"/>
        <end position="60"/>
    </location>
</feature>
<dbReference type="FunFam" id="2.10.25.10:FF:000009">
    <property type="entry name" value="Low-density lipoprotein receptor isoform 1"/>
    <property type="match status" value="1"/>
</dbReference>
<dbReference type="GeneTree" id="ENSGT00940000157521"/>
<dbReference type="InterPro" id="IPR018097">
    <property type="entry name" value="EGF_Ca-bd_CS"/>
</dbReference>
<evidence type="ECO:0000256" key="5">
    <source>
        <dbReference type="ARBA" id="ARBA00022737"/>
    </source>
</evidence>
<keyword evidence="14" id="KW-1185">Reference proteome</keyword>
<evidence type="ECO:0000256" key="9">
    <source>
        <dbReference type="ARBA" id="ARBA00023170"/>
    </source>
</evidence>
<evidence type="ECO:0000313" key="14">
    <source>
        <dbReference type="Proteomes" id="UP000001645"/>
    </source>
</evidence>
<evidence type="ECO:0000256" key="6">
    <source>
        <dbReference type="ARBA" id="ARBA00022989"/>
    </source>
</evidence>
<keyword evidence="6" id="KW-1133">Transmembrane helix</keyword>
<dbReference type="PROSITE" id="PS01209">
    <property type="entry name" value="LDLRA_1"/>
    <property type="match status" value="1"/>
</dbReference>
<dbReference type="PROSITE" id="PS01187">
    <property type="entry name" value="EGF_CA"/>
    <property type="match status" value="1"/>
</dbReference>
<dbReference type="GO" id="GO:0005509">
    <property type="term" value="F:calcium ion binding"/>
    <property type="evidence" value="ECO:0007669"/>
    <property type="project" value="InterPro"/>
</dbReference>
<dbReference type="SMART" id="SM00181">
    <property type="entry name" value="EGF"/>
    <property type="match status" value="2"/>
</dbReference>
<keyword evidence="2" id="KW-0245">EGF-like domain</keyword>
<feature type="domain" description="EGF-like" evidence="12">
    <location>
        <begin position="172"/>
        <end position="187"/>
    </location>
</feature>
<keyword evidence="5" id="KW-0677">Repeat</keyword>
<evidence type="ECO:0000256" key="10">
    <source>
        <dbReference type="ARBA" id="ARBA00023180"/>
    </source>
</evidence>
<dbReference type="InParanoid" id="A0A803XTB0"/>
<keyword evidence="3" id="KW-0254">Endocytosis</keyword>
<dbReference type="Ensembl" id="ENSMGAT00000034680.1">
    <property type="protein sequence ID" value="ENSMGAP00000022756.1"/>
    <property type="gene ID" value="ENSMGAG00000022989.1"/>
</dbReference>
<dbReference type="SMART" id="SM00192">
    <property type="entry name" value="LDLa"/>
    <property type="match status" value="1"/>
</dbReference>
<keyword evidence="9" id="KW-0675">Receptor</keyword>
<dbReference type="InterPro" id="IPR000742">
    <property type="entry name" value="EGF"/>
</dbReference>
<evidence type="ECO:0000256" key="11">
    <source>
        <dbReference type="PROSITE-ProRule" id="PRU00124"/>
    </source>
</evidence>
<evidence type="ECO:0000259" key="12">
    <source>
        <dbReference type="PROSITE" id="PS01186"/>
    </source>
</evidence>
<dbReference type="FunFam" id="4.10.400.10:FF:000081">
    <property type="entry name" value="Low-density lipoprotein receptor-related protein 1B"/>
    <property type="match status" value="1"/>
</dbReference>
<dbReference type="InterPro" id="IPR001881">
    <property type="entry name" value="EGF-like_Ca-bd_dom"/>
</dbReference>
<dbReference type="SUPFAM" id="SSF57424">
    <property type="entry name" value="LDL receptor-like module"/>
    <property type="match status" value="1"/>
</dbReference>
<dbReference type="SUPFAM" id="SSF57196">
    <property type="entry name" value="EGF/Laminin"/>
    <property type="match status" value="2"/>
</dbReference>
<keyword evidence="10" id="KW-0325">Glycoprotein</keyword>
<proteinExistence type="predicted"/>
<dbReference type="PROSITE" id="PS01186">
    <property type="entry name" value="EGF_2"/>
    <property type="match status" value="1"/>
</dbReference>
<comment type="subcellular location">
    <subcellularLocation>
        <location evidence="1">Membrane</location>
        <topology evidence="1">Single-pass type I membrane protein</topology>
    </subcellularLocation>
</comment>
<keyword evidence="7" id="KW-0472">Membrane</keyword>
<evidence type="ECO:0000256" key="7">
    <source>
        <dbReference type="ARBA" id="ARBA00023136"/>
    </source>
</evidence>
<evidence type="ECO:0000256" key="2">
    <source>
        <dbReference type="ARBA" id="ARBA00022536"/>
    </source>
</evidence>
<dbReference type="Proteomes" id="UP000001645">
    <property type="component" value="Chromosome 7"/>
</dbReference>
<dbReference type="AlphaFoldDB" id="A0A803XTB0"/>
<evidence type="ECO:0000256" key="4">
    <source>
        <dbReference type="ARBA" id="ARBA00022692"/>
    </source>
</evidence>
<evidence type="ECO:0000256" key="3">
    <source>
        <dbReference type="ARBA" id="ARBA00022583"/>
    </source>
</evidence>
<dbReference type="GO" id="GO:0006897">
    <property type="term" value="P:endocytosis"/>
    <property type="evidence" value="ECO:0007669"/>
    <property type="project" value="UniProtKB-KW"/>
</dbReference>
<organism evidence="13 14">
    <name type="scientific">Meleagris gallopavo</name>
    <name type="common">Wild turkey</name>
    <dbReference type="NCBI Taxonomy" id="9103"/>
    <lineage>
        <taxon>Eukaryota</taxon>
        <taxon>Metazoa</taxon>
        <taxon>Chordata</taxon>
        <taxon>Craniata</taxon>
        <taxon>Vertebrata</taxon>
        <taxon>Euteleostomi</taxon>
        <taxon>Archelosauria</taxon>
        <taxon>Archosauria</taxon>
        <taxon>Dinosauria</taxon>
        <taxon>Saurischia</taxon>
        <taxon>Theropoda</taxon>
        <taxon>Coelurosauria</taxon>
        <taxon>Aves</taxon>
        <taxon>Neognathae</taxon>
        <taxon>Galloanserae</taxon>
        <taxon>Galliformes</taxon>
        <taxon>Phasianidae</taxon>
        <taxon>Meleagridinae</taxon>
        <taxon>Meleagris</taxon>
    </lineage>
</organism>
<dbReference type="Pfam" id="PF00057">
    <property type="entry name" value="Ldl_recept_a"/>
    <property type="match status" value="1"/>
</dbReference>
<dbReference type="InterPro" id="IPR002172">
    <property type="entry name" value="LDrepeatLR_classA_rpt"/>
</dbReference>
<comment type="caution">
    <text evidence="11">Lacks conserved residue(s) required for the propagation of feature annotation.</text>
</comment>
<dbReference type="PANTHER" id="PTHR22722:SF5">
    <property type="entry name" value="LOW-DENSITY LIPOPROTEIN RECEPTOR-RELATED PROTEIN 1B"/>
    <property type="match status" value="1"/>
</dbReference>
<dbReference type="GO" id="GO:0005041">
    <property type="term" value="F:low-density lipoprotein particle receptor activity"/>
    <property type="evidence" value="ECO:0007669"/>
    <property type="project" value="TreeGrafter"/>
</dbReference>
<dbReference type="SMART" id="SM00179">
    <property type="entry name" value="EGF_CA"/>
    <property type="match status" value="1"/>
</dbReference>
<dbReference type="Gene3D" id="4.10.400.10">
    <property type="entry name" value="Low-density Lipoprotein Receptor"/>
    <property type="match status" value="1"/>
</dbReference>
<dbReference type="InterPro" id="IPR023415">
    <property type="entry name" value="LDLR_class-A_CS"/>
</dbReference>
<evidence type="ECO:0000256" key="1">
    <source>
        <dbReference type="ARBA" id="ARBA00004479"/>
    </source>
</evidence>
<dbReference type="InterPro" id="IPR051221">
    <property type="entry name" value="LDLR-related"/>
</dbReference>
<reference evidence="13 14" key="1">
    <citation type="journal article" date="2010" name="PLoS Biol.">
        <title>Multi-platform next-generation sequencing of the domestic turkey (Meleagris gallopavo): genome assembly and analysis.</title>
        <authorList>
            <person name="Dalloul R.A."/>
            <person name="Long J.A."/>
            <person name="Zimin A.V."/>
            <person name="Aslam L."/>
            <person name="Beal K."/>
            <person name="Blomberg L.A."/>
            <person name="Bouffard P."/>
            <person name="Burt D.W."/>
            <person name="Crasta O."/>
            <person name="Crooijmans R.P."/>
            <person name="Cooper K."/>
            <person name="Coulombe R.A."/>
            <person name="De S."/>
            <person name="Delany M.E."/>
            <person name="Dodgson J.B."/>
            <person name="Dong J.J."/>
            <person name="Evans C."/>
            <person name="Frederickson K.M."/>
            <person name="Flicek P."/>
            <person name="Florea L."/>
            <person name="Folkerts O."/>
            <person name="Groenen M.A."/>
            <person name="Harkins T.T."/>
            <person name="Herrero J."/>
            <person name="Hoffmann S."/>
            <person name="Megens H.J."/>
            <person name="Jiang A."/>
            <person name="de Jong P."/>
            <person name="Kaiser P."/>
            <person name="Kim H."/>
            <person name="Kim K.W."/>
            <person name="Kim S."/>
            <person name="Langenberger D."/>
            <person name="Lee M.K."/>
            <person name="Lee T."/>
            <person name="Mane S."/>
            <person name="Marcais G."/>
            <person name="Marz M."/>
            <person name="McElroy A.P."/>
            <person name="Modise T."/>
            <person name="Nefedov M."/>
            <person name="Notredame C."/>
            <person name="Paton I.R."/>
            <person name="Payne W.S."/>
            <person name="Pertea G."/>
            <person name="Prickett D."/>
            <person name="Puiu D."/>
            <person name="Qioa D."/>
            <person name="Raineri E."/>
            <person name="Ruffier M."/>
            <person name="Salzberg S.L."/>
            <person name="Schatz M.C."/>
            <person name="Scheuring C."/>
            <person name="Schmidt C.J."/>
            <person name="Schroeder S."/>
            <person name="Searle S.M."/>
            <person name="Smith E.J."/>
            <person name="Smith J."/>
            <person name="Sonstegard T.S."/>
            <person name="Stadler P.F."/>
            <person name="Tafer H."/>
            <person name="Tu Z.J."/>
            <person name="Van Tassell C.P."/>
            <person name="Vilella A.J."/>
            <person name="Williams K.P."/>
            <person name="Yorke J.A."/>
            <person name="Zhang L."/>
            <person name="Zhang H.B."/>
            <person name="Zhang X."/>
            <person name="Zhang Y."/>
            <person name="Reed K.M."/>
        </authorList>
    </citation>
    <scope>NUCLEOTIDE SEQUENCE [LARGE SCALE GENOMIC DNA]</scope>
</reference>
<dbReference type="GO" id="GO:0005886">
    <property type="term" value="C:plasma membrane"/>
    <property type="evidence" value="ECO:0007669"/>
    <property type="project" value="TreeGrafter"/>
</dbReference>
<dbReference type="Pfam" id="PF14670">
    <property type="entry name" value="FXa_inhibition"/>
    <property type="match status" value="1"/>
</dbReference>
<evidence type="ECO:0000256" key="8">
    <source>
        <dbReference type="ARBA" id="ARBA00023157"/>
    </source>
</evidence>
<dbReference type="PROSITE" id="PS00010">
    <property type="entry name" value="ASX_HYDROXYL"/>
    <property type="match status" value="1"/>
</dbReference>
<evidence type="ECO:0000313" key="13">
    <source>
        <dbReference type="Ensembl" id="ENSMGAP00000022756.1"/>
    </source>
</evidence>